<dbReference type="EMBL" id="QJNU01000011">
    <property type="protein sequence ID" value="RYP10852.1"/>
    <property type="molecule type" value="Genomic_DNA"/>
</dbReference>
<evidence type="ECO:0000256" key="8">
    <source>
        <dbReference type="SAM" id="Phobius"/>
    </source>
</evidence>
<proteinExistence type="inferred from homology"/>
<evidence type="ECO:0000256" key="5">
    <source>
        <dbReference type="ARBA" id="ARBA00022989"/>
    </source>
</evidence>
<comment type="subcellular location">
    <subcellularLocation>
        <location evidence="1">Membrane</location>
        <topology evidence="1">Multi-pass membrane protein</topology>
    </subcellularLocation>
</comment>
<dbReference type="FunFam" id="1.20.1250.20:FF:000085">
    <property type="entry name" value="MFS peptide transporter Ptr2"/>
    <property type="match status" value="1"/>
</dbReference>
<feature type="transmembrane region" description="Helical" evidence="8">
    <location>
        <begin position="148"/>
        <end position="169"/>
    </location>
</feature>
<feature type="transmembrane region" description="Helical" evidence="8">
    <location>
        <begin position="512"/>
        <end position="535"/>
    </location>
</feature>
<dbReference type="SUPFAM" id="SSF103473">
    <property type="entry name" value="MFS general substrate transporter"/>
    <property type="match status" value="1"/>
</dbReference>
<dbReference type="GO" id="GO:0005886">
    <property type="term" value="C:plasma membrane"/>
    <property type="evidence" value="ECO:0007669"/>
    <property type="project" value="UniProtKB-ARBA"/>
</dbReference>
<evidence type="ECO:0000256" key="6">
    <source>
        <dbReference type="ARBA" id="ARBA00023136"/>
    </source>
</evidence>
<comment type="caution">
    <text evidence="9">The sequence shown here is derived from an EMBL/GenBank/DDBJ whole genome shotgun (WGS) entry which is preliminary data.</text>
</comment>
<feature type="transmembrane region" description="Helical" evidence="8">
    <location>
        <begin position="263"/>
        <end position="284"/>
    </location>
</feature>
<dbReference type="PANTHER" id="PTHR11654">
    <property type="entry name" value="OLIGOPEPTIDE TRANSPORTER-RELATED"/>
    <property type="match status" value="1"/>
</dbReference>
<accession>A0A4Q4TVE9</accession>
<sequence length="616" mass="67542">MADVKALERDVSVEEKMAHTPPGDGHAPYLDPSILEGDYEGKPTEEELKTLRRVPGNIPIVAYLLCVAEYAERSSYYGVQPLIGNYVNRPLPEGGNGYGAPPRGDQQTPGALGLGTVTANAVTQSFSLLAYALPLFFGWLADAKTGRFRIICWGVGVFGVAHVLMVAAGAPKLLANGAAKVPYFLSVYILSIGAAMYKPNVTPLLLDQMSETVPKVITRPNGERLIQDPESTTERVMLWFYLLINIGGFMGVATSYTEKYVGWWLSFLIPLLLYLPLPLLLWFLHKRLILHPPGGSDLGNVFKVLAICFRRGGIKRIGRHGFWDLAKPSNIAAAGLNIKTHWNDQFVDDVRRTFQATGIFCFFPIQYLNDNGIGSAANFLSTMLETNGVPNDVIQNFNSLSIICVAPILNYGLYPMLRRMGVHYGPIARITTGLMMSTLGGVGYTILNYYAYKESPCGEYGSSDCKIGTGVAPISIWWMAIPYALGGISELFVNVPAYGIAYSRAPVNMRGLVSAINLFNTAVAYLIGLACSSIITDPHLTWDFGGCAIAGGILTVVFYFTFRHIDKEEYEISQNRDYHIDATGTVNVHGENELNKSSNRPAPIADNEEMMISQKQ</sequence>
<evidence type="ECO:0000256" key="2">
    <source>
        <dbReference type="ARBA" id="ARBA00005982"/>
    </source>
</evidence>
<dbReference type="Proteomes" id="UP000293360">
    <property type="component" value="Unassembled WGS sequence"/>
</dbReference>
<dbReference type="InterPro" id="IPR036259">
    <property type="entry name" value="MFS_trans_sf"/>
</dbReference>
<dbReference type="Gene3D" id="1.20.1250.20">
    <property type="entry name" value="MFS general substrate transporter like domains"/>
    <property type="match status" value="1"/>
</dbReference>
<feature type="transmembrane region" description="Helical" evidence="8">
    <location>
        <begin position="121"/>
        <end position="141"/>
    </location>
</feature>
<evidence type="ECO:0000313" key="9">
    <source>
        <dbReference type="EMBL" id="RYP10852.1"/>
    </source>
</evidence>
<reference evidence="9 10" key="1">
    <citation type="submission" date="2018-06" db="EMBL/GenBank/DDBJ databases">
        <title>Complete Genomes of Monosporascus.</title>
        <authorList>
            <person name="Robinson A.J."/>
            <person name="Natvig D.O."/>
        </authorList>
    </citation>
    <scope>NUCLEOTIDE SEQUENCE [LARGE SCALE GENOMIC DNA]</scope>
    <source>
        <strain evidence="9 10">CBS 110550</strain>
    </source>
</reference>
<protein>
    <recommendedName>
        <fullName evidence="11">Major facilitator superfamily (MFS) profile domain-containing protein</fullName>
    </recommendedName>
</protein>
<feature type="transmembrane region" description="Helical" evidence="8">
    <location>
        <begin position="238"/>
        <end position="257"/>
    </location>
</feature>
<feature type="compositionally biased region" description="Basic and acidic residues" evidence="7">
    <location>
        <begin position="9"/>
        <end position="18"/>
    </location>
</feature>
<keyword evidence="4 8" id="KW-0812">Transmembrane</keyword>
<keyword evidence="6 8" id="KW-0472">Membrane</keyword>
<feature type="region of interest" description="Disordered" evidence="7">
    <location>
        <begin position="589"/>
        <end position="616"/>
    </location>
</feature>
<feature type="transmembrane region" description="Helical" evidence="8">
    <location>
        <begin position="181"/>
        <end position="197"/>
    </location>
</feature>
<name>A0A4Q4TVE9_9PEZI</name>
<keyword evidence="5 8" id="KW-1133">Transmembrane helix</keyword>
<feature type="transmembrane region" description="Helical" evidence="8">
    <location>
        <begin position="541"/>
        <end position="562"/>
    </location>
</feature>
<dbReference type="GO" id="GO:0071916">
    <property type="term" value="F:dipeptide transmembrane transporter activity"/>
    <property type="evidence" value="ECO:0007669"/>
    <property type="project" value="UniProtKB-ARBA"/>
</dbReference>
<evidence type="ECO:0000256" key="7">
    <source>
        <dbReference type="SAM" id="MobiDB-lite"/>
    </source>
</evidence>
<organism evidence="9 10">
    <name type="scientific">Monosporascus ibericus</name>
    <dbReference type="NCBI Taxonomy" id="155417"/>
    <lineage>
        <taxon>Eukaryota</taxon>
        <taxon>Fungi</taxon>
        <taxon>Dikarya</taxon>
        <taxon>Ascomycota</taxon>
        <taxon>Pezizomycotina</taxon>
        <taxon>Sordariomycetes</taxon>
        <taxon>Xylariomycetidae</taxon>
        <taxon>Xylariales</taxon>
        <taxon>Xylariales incertae sedis</taxon>
        <taxon>Monosporascus</taxon>
    </lineage>
</organism>
<dbReference type="Pfam" id="PF00854">
    <property type="entry name" value="PTR2"/>
    <property type="match status" value="1"/>
</dbReference>
<feature type="transmembrane region" description="Helical" evidence="8">
    <location>
        <begin position="476"/>
        <end position="500"/>
    </location>
</feature>
<keyword evidence="10" id="KW-1185">Reference proteome</keyword>
<evidence type="ECO:0000313" key="10">
    <source>
        <dbReference type="Proteomes" id="UP000293360"/>
    </source>
</evidence>
<evidence type="ECO:0000256" key="3">
    <source>
        <dbReference type="ARBA" id="ARBA00022448"/>
    </source>
</evidence>
<comment type="similarity">
    <text evidence="2">Belongs to the major facilitator superfamily. Proton-dependent oligopeptide transporter (POT/PTR) (TC 2.A.17) family.</text>
</comment>
<gene>
    <name evidence="9" type="ORF">DL764_000404</name>
</gene>
<dbReference type="AlphaFoldDB" id="A0A4Q4TVE9"/>
<keyword evidence="3" id="KW-0813">Transport</keyword>
<evidence type="ECO:0008006" key="11">
    <source>
        <dbReference type="Google" id="ProtNLM"/>
    </source>
</evidence>
<dbReference type="InterPro" id="IPR000109">
    <property type="entry name" value="POT_fam"/>
</dbReference>
<dbReference type="OrthoDB" id="8904098at2759"/>
<feature type="region of interest" description="Disordered" evidence="7">
    <location>
        <begin position="9"/>
        <end position="29"/>
    </location>
</feature>
<evidence type="ECO:0000256" key="1">
    <source>
        <dbReference type="ARBA" id="ARBA00004141"/>
    </source>
</evidence>
<evidence type="ECO:0000256" key="4">
    <source>
        <dbReference type="ARBA" id="ARBA00022692"/>
    </source>
</evidence>
<feature type="transmembrane region" description="Helical" evidence="8">
    <location>
        <begin position="426"/>
        <end position="446"/>
    </location>
</feature>